<dbReference type="EMBL" id="BLLF01000228">
    <property type="protein sequence ID" value="GFH09367.1"/>
    <property type="molecule type" value="Genomic_DNA"/>
</dbReference>
<name>A0A699YGT2_HAELA</name>
<protein>
    <submittedName>
        <fullName evidence="1">Uncharacterized protein</fullName>
    </submittedName>
</protein>
<proteinExistence type="predicted"/>
<sequence length="88" mass="9199">MGISCCGLADGLLVRSGVYSSSMACLYKLVDPPSDMADGESGRTELGIAYATTAYYGVSSGISFLERGYQDCSHVSVKAAIQQCDGNE</sequence>
<evidence type="ECO:0000313" key="1">
    <source>
        <dbReference type="EMBL" id="GFH09367.1"/>
    </source>
</evidence>
<dbReference type="Proteomes" id="UP000485058">
    <property type="component" value="Unassembled WGS sequence"/>
</dbReference>
<evidence type="ECO:0000313" key="2">
    <source>
        <dbReference type="Proteomes" id="UP000485058"/>
    </source>
</evidence>
<comment type="caution">
    <text evidence="1">The sequence shown here is derived from an EMBL/GenBank/DDBJ whole genome shotgun (WGS) entry which is preliminary data.</text>
</comment>
<gene>
    <name evidence="1" type="ORF">HaLaN_04489</name>
</gene>
<reference evidence="1 2" key="1">
    <citation type="submission" date="2020-02" db="EMBL/GenBank/DDBJ databases">
        <title>Draft genome sequence of Haematococcus lacustris strain NIES-144.</title>
        <authorList>
            <person name="Morimoto D."/>
            <person name="Nakagawa S."/>
            <person name="Yoshida T."/>
            <person name="Sawayama S."/>
        </authorList>
    </citation>
    <scope>NUCLEOTIDE SEQUENCE [LARGE SCALE GENOMIC DNA]</scope>
    <source>
        <strain evidence="1 2">NIES-144</strain>
    </source>
</reference>
<accession>A0A699YGT2</accession>
<keyword evidence="2" id="KW-1185">Reference proteome</keyword>
<organism evidence="1 2">
    <name type="scientific">Haematococcus lacustris</name>
    <name type="common">Green alga</name>
    <name type="synonym">Haematococcus pluvialis</name>
    <dbReference type="NCBI Taxonomy" id="44745"/>
    <lineage>
        <taxon>Eukaryota</taxon>
        <taxon>Viridiplantae</taxon>
        <taxon>Chlorophyta</taxon>
        <taxon>core chlorophytes</taxon>
        <taxon>Chlorophyceae</taxon>
        <taxon>CS clade</taxon>
        <taxon>Chlamydomonadales</taxon>
        <taxon>Haematococcaceae</taxon>
        <taxon>Haematococcus</taxon>
    </lineage>
</organism>
<dbReference type="AlphaFoldDB" id="A0A699YGT2"/>